<dbReference type="Proteomes" id="UP000295717">
    <property type="component" value="Unassembled WGS sequence"/>
</dbReference>
<evidence type="ECO:0000313" key="1">
    <source>
        <dbReference type="EMBL" id="TCT18731.1"/>
    </source>
</evidence>
<dbReference type="OrthoDB" id="5771746at2"/>
<evidence type="ECO:0008006" key="3">
    <source>
        <dbReference type="Google" id="ProtNLM"/>
    </source>
</evidence>
<dbReference type="RefSeq" id="WP_132978562.1">
    <property type="nucleotide sequence ID" value="NZ_SMAO01000012.1"/>
</dbReference>
<comment type="caution">
    <text evidence="1">The sequence shown here is derived from an EMBL/GenBank/DDBJ whole genome shotgun (WGS) entry which is preliminary data.</text>
</comment>
<gene>
    <name evidence="1" type="ORF">EDC35_11254</name>
</gene>
<proteinExistence type="predicted"/>
<dbReference type="PROSITE" id="PS51257">
    <property type="entry name" value="PROKAR_LIPOPROTEIN"/>
    <property type="match status" value="1"/>
</dbReference>
<evidence type="ECO:0000313" key="2">
    <source>
        <dbReference type="Proteomes" id="UP000295717"/>
    </source>
</evidence>
<protein>
    <recommendedName>
        <fullName evidence="3">Lipoprotein</fullName>
    </recommendedName>
</protein>
<dbReference type="AlphaFoldDB" id="A0A4R3MTX8"/>
<accession>A0A4R3MTX8</accession>
<dbReference type="EMBL" id="SMAO01000012">
    <property type="protein sequence ID" value="TCT18731.1"/>
    <property type="molecule type" value="Genomic_DNA"/>
</dbReference>
<sequence length="180" mass="19065">MSRLVIIAGLSTLLAGCAIFPPNHQGGISATVTPEDYAQRLCGHLDLEDYPSCLSQVLDYFERPRSNDLPPGHSTSGPFAVMMGGEVYMGTYGGESPLLSSFRVSNGRKGCRGSYNAVNGSADALFDVYCDDGRSGWADIILDSDGRNGIGKLALNDGTKGDIVFGYTALGRAAPYPYVP</sequence>
<organism evidence="1 2">
    <name type="scientific">Thiobaca trueperi</name>
    <dbReference type="NCBI Taxonomy" id="127458"/>
    <lineage>
        <taxon>Bacteria</taxon>
        <taxon>Pseudomonadati</taxon>
        <taxon>Pseudomonadota</taxon>
        <taxon>Gammaproteobacteria</taxon>
        <taxon>Chromatiales</taxon>
        <taxon>Chromatiaceae</taxon>
        <taxon>Thiobaca</taxon>
    </lineage>
</organism>
<keyword evidence="2" id="KW-1185">Reference proteome</keyword>
<name>A0A4R3MTX8_9GAMM</name>
<reference evidence="1 2" key="1">
    <citation type="submission" date="2019-03" db="EMBL/GenBank/DDBJ databases">
        <title>Genomic Encyclopedia of Type Strains, Phase IV (KMG-IV): sequencing the most valuable type-strain genomes for metagenomic binning, comparative biology and taxonomic classification.</title>
        <authorList>
            <person name="Goeker M."/>
        </authorList>
    </citation>
    <scope>NUCLEOTIDE SEQUENCE [LARGE SCALE GENOMIC DNA]</scope>
    <source>
        <strain evidence="1 2">DSM 13587</strain>
    </source>
</reference>